<dbReference type="InterPro" id="IPR037066">
    <property type="entry name" value="Plug_dom_sf"/>
</dbReference>
<gene>
    <name evidence="1" type="ORF">EKH83_16740</name>
</gene>
<sequence length="791" mass="89056">MKNIAVFFLLLNIWPANRCTAQDIRDIETKLETYLLNNFQEKLYMHTDKSSYLAGERIWFKVYCAEAYTNRPVDVSKVAYIELLDNTNKPVLQSRVALKDSGGEGSLYTPLDLSSGLYTIRCYTSWMKNFDPDYYFHKNIVIYNTLREESSLANEIKTKNSRHIQFFPEGGNLVAGLTSRVAFRAVDSQGESFNFEAALVNSRKDTVLKFGPFGSELGSFYFKPENHETYNVWIKPVGGQGFNASLPQIFEKGVVMLTSESGAGLSLSVQSTLDTPGKLTLFVHCGQKTILVDSLDPGNQRKGFQVPLNLLGDGISHFTLFNANGEALCERLYFKKPQNLLNVRINTDKPIYSTREKVQLEISTTFKSVPPKSNFSVSVYSADSLLTSDEDIAVSLWLTSELKGRIENAAWYFNDAPADATDLLMLTHGWRRFKWEDVLKERKAPVTYLPEVDGHIISGRVVNPISSTGLSNRTGFLSIPGVQGKLYTASSNEDGDIHFYTSDFYGGNEIITQPDLRTDSTAAIEISSPYSSLFAAKRVKKYNLFPNPNNLLKRSVAMQVNNAWHSKYLNNKTVINADAPFFYVRPEKVYVLDSYVRFTTMEEVLREYVPEINVTIRKNSYHLRMLDSETGKYHENAPLVLIDGVPIFDEGNSVIRMDPLKIQRLEIVTSAYQYGKSTFPGILSIHSYSGQLAGYALPSRALAFDYDGLQLKREFYSPMYEKDSTVLSRTPDYRTTLFWSANNKTSSAGTSELSFFTSDLDGKYIIEIQALSDDGKAGSARAIINVVKKLN</sequence>
<dbReference type="RefSeq" id="WP_128770610.1">
    <property type="nucleotide sequence ID" value="NZ_RXOC01000012.1"/>
</dbReference>
<name>A0A4Q0M5A2_9SPHI</name>
<comment type="caution">
    <text evidence="1">The sequence shown here is derived from an EMBL/GenBank/DDBJ whole genome shotgun (WGS) entry which is preliminary data.</text>
</comment>
<protein>
    <recommendedName>
        <fullName evidence="3">TonB-dependent receptor plug domain-containing protein</fullName>
    </recommendedName>
</protein>
<dbReference type="Gene3D" id="2.170.130.10">
    <property type="entry name" value="TonB-dependent receptor, plug domain"/>
    <property type="match status" value="1"/>
</dbReference>
<proteinExistence type="predicted"/>
<organism evidence="1 2">
    <name type="scientific">Arcticibacter tournemirensis</name>
    <dbReference type="NCBI Taxonomy" id="699437"/>
    <lineage>
        <taxon>Bacteria</taxon>
        <taxon>Pseudomonadati</taxon>
        <taxon>Bacteroidota</taxon>
        <taxon>Sphingobacteriia</taxon>
        <taxon>Sphingobacteriales</taxon>
        <taxon>Sphingobacteriaceae</taxon>
        <taxon>Arcticibacter</taxon>
    </lineage>
</organism>
<dbReference type="Proteomes" id="UP000290848">
    <property type="component" value="Unassembled WGS sequence"/>
</dbReference>
<evidence type="ECO:0008006" key="3">
    <source>
        <dbReference type="Google" id="ProtNLM"/>
    </source>
</evidence>
<dbReference type="EMBL" id="RXOC01000012">
    <property type="protein sequence ID" value="RXF68181.1"/>
    <property type="molecule type" value="Genomic_DNA"/>
</dbReference>
<dbReference type="Gene3D" id="2.60.40.1930">
    <property type="match status" value="1"/>
</dbReference>
<accession>A0A4Q0M5A2</accession>
<evidence type="ECO:0000313" key="1">
    <source>
        <dbReference type="EMBL" id="RXF68181.1"/>
    </source>
</evidence>
<dbReference type="AlphaFoldDB" id="A0A4Q0M5A2"/>
<reference evidence="1 2" key="1">
    <citation type="submission" date="2018-12" db="EMBL/GenBank/DDBJ databases">
        <title>The Draft Genome Sequence of the Soil Bacterium Pedobacter tournemirensis R1.</title>
        <authorList>
            <person name="He J."/>
        </authorList>
    </citation>
    <scope>NUCLEOTIDE SEQUENCE [LARGE SCALE GENOMIC DNA]</scope>
    <source>
        <strain evidence="1 2">R1</strain>
    </source>
</reference>
<evidence type="ECO:0000313" key="2">
    <source>
        <dbReference type="Proteomes" id="UP000290848"/>
    </source>
</evidence>